<dbReference type="EMBL" id="VYYT01000018">
    <property type="protein sequence ID" value="KAK2777508.1"/>
    <property type="molecule type" value="Genomic_DNA"/>
</dbReference>
<reference evidence="2" key="1">
    <citation type="submission" date="2023-02" db="EMBL/GenBank/DDBJ databases">
        <title>Colletotrichum kahawae CIFC_Que2 genome sequencing and assembly.</title>
        <authorList>
            <person name="Baroncelli R."/>
        </authorList>
    </citation>
    <scope>NUCLEOTIDE SEQUENCE</scope>
    <source>
        <strain evidence="2">CIFC_Que2</strain>
    </source>
</reference>
<proteinExistence type="predicted"/>
<keyword evidence="1" id="KW-0732">Signal</keyword>
<organism evidence="2 3">
    <name type="scientific">Colletotrichum kahawae</name>
    <name type="common">Coffee berry disease fungus</name>
    <dbReference type="NCBI Taxonomy" id="34407"/>
    <lineage>
        <taxon>Eukaryota</taxon>
        <taxon>Fungi</taxon>
        <taxon>Dikarya</taxon>
        <taxon>Ascomycota</taxon>
        <taxon>Pezizomycotina</taxon>
        <taxon>Sordariomycetes</taxon>
        <taxon>Hypocreomycetidae</taxon>
        <taxon>Glomerellales</taxon>
        <taxon>Glomerellaceae</taxon>
        <taxon>Colletotrichum</taxon>
        <taxon>Colletotrichum gloeosporioides species complex</taxon>
    </lineage>
</organism>
<evidence type="ECO:0000313" key="2">
    <source>
        <dbReference type="EMBL" id="KAK2777508.1"/>
    </source>
</evidence>
<protein>
    <submittedName>
        <fullName evidence="2">Uncharacterized protein</fullName>
    </submittedName>
</protein>
<evidence type="ECO:0000313" key="3">
    <source>
        <dbReference type="Proteomes" id="UP001281614"/>
    </source>
</evidence>
<dbReference type="AlphaFoldDB" id="A0AAD9YUI9"/>
<evidence type="ECO:0000256" key="1">
    <source>
        <dbReference type="SAM" id="SignalP"/>
    </source>
</evidence>
<comment type="caution">
    <text evidence="2">The sequence shown here is derived from an EMBL/GenBank/DDBJ whole genome shotgun (WGS) entry which is preliminary data.</text>
</comment>
<keyword evidence="3" id="KW-1185">Reference proteome</keyword>
<gene>
    <name evidence="2" type="ORF">CKAH01_12056</name>
</gene>
<feature type="chain" id="PRO_5042114138" evidence="1">
    <location>
        <begin position="22"/>
        <end position="43"/>
    </location>
</feature>
<feature type="signal peptide" evidence="1">
    <location>
        <begin position="1"/>
        <end position="21"/>
    </location>
</feature>
<dbReference type="Proteomes" id="UP001281614">
    <property type="component" value="Unassembled WGS sequence"/>
</dbReference>
<name>A0AAD9YUI9_COLKA</name>
<accession>A0AAD9YUI9</accession>
<sequence length="43" mass="4894">MRMHAGLAAFVLTTRRAVVLGFVLCHRMHAESLPQKKQQQKCT</sequence>